<evidence type="ECO:0000256" key="3">
    <source>
        <dbReference type="ARBA" id="ARBA00022692"/>
    </source>
</evidence>
<protein>
    <submittedName>
        <fullName evidence="7">MATE family efflux transporter</fullName>
    </submittedName>
</protein>
<dbReference type="InterPro" id="IPR044644">
    <property type="entry name" value="DinF-like"/>
</dbReference>
<organism evidence="7 8">
    <name type="scientific">Candidatus Tenderia electrophaga</name>
    <dbReference type="NCBI Taxonomy" id="1748243"/>
    <lineage>
        <taxon>Bacteria</taxon>
        <taxon>Pseudomonadati</taxon>
        <taxon>Pseudomonadota</taxon>
        <taxon>Gammaproteobacteria</taxon>
        <taxon>Candidatus Tenderiales</taxon>
        <taxon>Candidatus Tenderiaceae</taxon>
        <taxon>Candidatus Tenderia</taxon>
    </lineage>
</organism>
<reference evidence="7" key="1">
    <citation type="submission" date="2015-10" db="EMBL/GenBank/DDBJ databases">
        <title>Description of Candidatus Tenderia electrophaga gen. nov, sp. nov., an Uncultivated Electroautotroph from a Biocathode Enrichment.</title>
        <authorList>
            <person name="Eddie B.J."/>
            <person name="Malanoski A.P."/>
            <person name="Wang Z."/>
            <person name="Hall R.J."/>
            <person name="Oh S.D."/>
            <person name="Heiner C."/>
            <person name="Lin B."/>
            <person name="Strycharz-Glaven S.M."/>
        </authorList>
    </citation>
    <scope>NUCLEOTIDE SEQUENCE [LARGE SCALE GENOMIC DNA]</scope>
    <source>
        <strain evidence="7">NRL1</strain>
    </source>
</reference>
<evidence type="ECO:0000256" key="2">
    <source>
        <dbReference type="ARBA" id="ARBA00010199"/>
    </source>
</evidence>
<dbReference type="GO" id="GO:0015297">
    <property type="term" value="F:antiporter activity"/>
    <property type="evidence" value="ECO:0007669"/>
    <property type="project" value="InterPro"/>
</dbReference>
<feature type="transmembrane region" description="Helical" evidence="6">
    <location>
        <begin position="255"/>
        <end position="278"/>
    </location>
</feature>
<dbReference type="InterPro" id="IPR002528">
    <property type="entry name" value="MATE_fam"/>
</dbReference>
<keyword evidence="4 6" id="KW-1133">Transmembrane helix</keyword>
<feature type="transmembrane region" description="Helical" evidence="6">
    <location>
        <begin position="115"/>
        <end position="136"/>
    </location>
</feature>
<feature type="transmembrane region" description="Helical" evidence="6">
    <location>
        <begin position="336"/>
        <end position="357"/>
    </location>
</feature>
<dbReference type="KEGG" id="tee:Tel_07855"/>
<feature type="transmembrane region" description="Helical" evidence="6">
    <location>
        <begin position="173"/>
        <end position="193"/>
    </location>
</feature>
<dbReference type="PANTHER" id="PTHR42893">
    <property type="entry name" value="PROTEIN DETOXIFICATION 44, CHLOROPLASTIC-RELATED"/>
    <property type="match status" value="1"/>
</dbReference>
<dbReference type="Pfam" id="PF01554">
    <property type="entry name" value="MatE"/>
    <property type="match status" value="2"/>
</dbReference>
<evidence type="ECO:0000313" key="8">
    <source>
        <dbReference type="Proteomes" id="UP000055136"/>
    </source>
</evidence>
<name>A0A0S2THW5_9GAMM</name>
<dbReference type="STRING" id="1748243.Tel_07855"/>
<dbReference type="PANTHER" id="PTHR42893:SF46">
    <property type="entry name" value="PROTEIN DETOXIFICATION 44, CHLOROPLASTIC"/>
    <property type="match status" value="1"/>
</dbReference>
<proteinExistence type="inferred from homology"/>
<dbReference type="Proteomes" id="UP000055136">
    <property type="component" value="Chromosome"/>
</dbReference>
<feature type="transmembrane region" description="Helical" evidence="6">
    <location>
        <begin position="71"/>
        <end position="95"/>
    </location>
</feature>
<dbReference type="EMBL" id="CP013099">
    <property type="protein sequence ID" value="ALP54777.1"/>
    <property type="molecule type" value="Genomic_DNA"/>
</dbReference>
<dbReference type="NCBIfam" id="TIGR00797">
    <property type="entry name" value="matE"/>
    <property type="match status" value="1"/>
</dbReference>
<evidence type="ECO:0000256" key="6">
    <source>
        <dbReference type="SAM" id="Phobius"/>
    </source>
</evidence>
<feature type="transmembrane region" description="Helical" evidence="6">
    <location>
        <begin position="27"/>
        <end position="50"/>
    </location>
</feature>
<comment type="similarity">
    <text evidence="2">Belongs to the multi antimicrobial extrusion (MATE) (TC 2.A.66.1) family.</text>
</comment>
<dbReference type="AlphaFoldDB" id="A0A0S2THW5"/>
<evidence type="ECO:0000256" key="4">
    <source>
        <dbReference type="ARBA" id="ARBA00022989"/>
    </source>
</evidence>
<dbReference type="GO" id="GO:0042910">
    <property type="term" value="F:xenobiotic transmembrane transporter activity"/>
    <property type="evidence" value="ECO:0007669"/>
    <property type="project" value="InterPro"/>
</dbReference>
<feature type="transmembrane region" description="Helical" evidence="6">
    <location>
        <begin position="145"/>
        <end position="167"/>
    </location>
</feature>
<keyword evidence="8" id="KW-1185">Reference proteome</keyword>
<gene>
    <name evidence="7" type="ORF">Tel_07855</name>
</gene>
<dbReference type="GO" id="GO:0005886">
    <property type="term" value="C:plasma membrane"/>
    <property type="evidence" value="ECO:0007669"/>
    <property type="project" value="TreeGrafter"/>
</dbReference>
<evidence type="ECO:0000256" key="5">
    <source>
        <dbReference type="ARBA" id="ARBA00023136"/>
    </source>
</evidence>
<keyword evidence="3 6" id="KW-0812">Transmembrane</keyword>
<comment type="subcellular location">
    <subcellularLocation>
        <location evidence="1">Membrane</location>
        <topology evidence="1">Multi-pass membrane protein</topology>
    </subcellularLocation>
</comment>
<feature type="transmembrane region" description="Helical" evidence="6">
    <location>
        <begin position="224"/>
        <end position="243"/>
    </location>
</feature>
<feature type="transmembrane region" description="Helical" evidence="6">
    <location>
        <begin position="369"/>
        <end position="385"/>
    </location>
</feature>
<feature type="transmembrane region" description="Helical" evidence="6">
    <location>
        <begin position="391"/>
        <end position="412"/>
    </location>
</feature>
<evidence type="ECO:0000313" key="7">
    <source>
        <dbReference type="EMBL" id="ALP54777.1"/>
    </source>
</evidence>
<accession>A0A0S2THW5</accession>
<keyword evidence="5 6" id="KW-0472">Membrane</keyword>
<feature type="transmembrane region" description="Helical" evidence="6">
    <location>
        <begin position="299"/>
        <end position="324"/>
    </location>
</feature>
<sequence>MILSNLTIPVLGMVDTAVMGHLGEPHYLGAVAIGALIFSFIYWAFGFLRMGTTGQIAQAHGRDNQDETRAGFARAAALALCLALLVIVVQTPVHWLAMSLLDASAEVEHYAGEYFFVRIWSAPATLLNYVLIGWFLGMQNARGPLYLLLVINITNILLDLWFVWGLGMDVDGVALASVIAEYLGVGVGLWLVARELKKYPGRWRAQEILNLGQVRRMLVLNHNIFIRTLCLIFSFAFFTAQGAKFGDVVLAANAILLNFQTFMAYGLDGFAHAAEALVGRAVGRRDRVQLRRAIETAGLWSVGVALGFVLLYAAFGEVLINVLTDLEAVRDSAYEFLPWLVIAPALSVWSYLFDGIFIGATRSAEMRNTMLIATFLCYLPAWYALQPFGNHGLWAALMVFMVARGVTMAISFHMMKRRGVLLD</sequence>
<dbReference type="CDD" id="cd13136">
    <property type="entry name" value="MATE_DinF_like"/>
    <property type="match status" value="1"/>
</dbReference>
<evidence type="ECO:0000256" key="1">
    <source>
        <dbReference type="ARBA" id="ARBA00004141"/>
    </source>
</evidence>